<dbReference type="Proteomes" id="UP000199343">
    <property type="component" value="Unassembled WGS sequence"/>
</dbReference>
<gene>
    <name evidence="7" type="ORF">GA0070608_4008</name>
</gene>
<dbReference type="SUPFAM" id="SSF55846">
    <property type="entry name" value="N-acetylmuramoyl-L-alanine amidase-like"/>
    <property type="match status" value="1"/>
</dbReference>
<dbReference type="GO" id="GO:0071555">
    <property type="term" value="P:cell wall organization"/>
    <property type="evidence" value="ECO:0007669"/>
    <property type="project" value="UniProtKB-KW"/>
</dbReference>
<accession>A0A1C6VTJ8</accession>
<evidence type="ECO:0000256" key="3">
    <source>
        <dbReference type="ARBA" id="ARBA00022801"/>
    </source>
</evidence>
<evidence type="ECO:0000256" key="2">
    <source>
        <dbReference type="ARBA" id="ARBA00011901"/>
    </source>
</evidence>
<dbReference type="PANTHER" id="PTHR30417:SF1">
    <property type="entry name" value="N-ACETYLMURAMOYL-L-ALANINE AMIDASE AMID"/>
    <property type="match status" value="1"/>
</dbReference>
<dbReference type="STRING" id="47871.GA0070608_4008"/>
<feature type="domain" description="N-acetylmuramoyl-L-alanine amidase" evidence="6">
    <location>
        <begin position="73"/>
        <end position="215"/>
    </location>
</feature>
<proteinExistence type="predicted"/>
<dbReference type="AlphaFoldDB" id="A0A1C6VTJ8"/>
<dbReference type="InterPro" id="IPR051206">
    <property type="entry name" value="NAMLAA_amidase_2"/>
</dbReference>
<dbReference type="GO" id="GO:0008745">
    <property type="term" value="F:N-acetylmuramoyl-L-alanine amidase activity"/>
    <property type="evidence" value="ECO:0007669"/>
    <property type="project" value="UniProtKB-EC"/>
</dbReference>
<dbReference type="EC" id="3.5.1.28" evidence="2"/>
<feature type="region of interest" description="Disordered" evidence="5">
    <location>
        <begin position="1"/>
        <end position="41"/>
    </location>
</feature>
<dbReference type="EMBL" id="FMIC01000002">
    <property type="protein sequence ID" value="SCL69424.1"/>
    <property type="molecule type" value="Genomic_DNA"/>
</dbReference>
<dbReference type="Gene3D" id="3.40.80.10">
    <property type="entry name" value="Peptidoglycan recognition protein-like"/>
    <property type="match status" value="1"/>
</dbReference>
<organism evidence="7 8">
    <name type="scientific">Micromonospora peucetia</name>
    <dbReference type="NCBI Taxonomy" id="47871"/>
    <lineage>
        <taxon>Bacteria</taxon>
        <taxon>Bacillati</taxon>
        <taxon>Actinomycetota</taxon>
        <taxon>Actinomycetes</taxon>
        <taxon>Micromonosporales</taxon>
        <taxon>Micromonosporaceae</taxon>
        <taxon>Micromonospora</taxon>
    </lineage>
</organism>
<dbReference type="SMART" id="SM00644">
    <property type="entry name" value="Ami_2"/>
    <property type="match status" value="1"/>
</dbReference>
<evidence type="ECO:0000259" key="6">
    <source>
        <dbReference type="SMART" id="SM00644"/>
    </source>
</evidence>
<protein>
    <recommendedName>
        <fullName evidence="2">N-acetylmuramoyl-L-alanine amidase</fullName>
        <ecNumber evidence="2">3.5.1.28</ecNumber>
    </recommendedName>
</protein>
<keyword evidence="4" id="KW-0961">Cell wall biogenesis/degradation</keyword>
<keyword evidence="3" id="KW-0378">Hydrolase</keyword>
<reference evidence="7 8" key="1">
    <citation type="submission" date="2016-06" db="EMBL/GenBank/DDBJ databases">
        <authorList>
            <person name="Kjaerup R.B."/>
            <person name="Dalgaard T.S."/>
            <person name="Juul-Madsen H.R."/>
        </authorList>
    </citation>
    <scope>NUCLEOTIDE SEQUENCE [LARGE SCALE GENOMIC DNA]</scope>
    <source>
        <strain evidence="7 8">DSM 43363</strain>
    </source>
</reference>
<evidence type="ECO:0000313" key="7">
    <source>
        <dbReference type="EMBL" id="SCL69424.1"/>
    </source>
</evidence>
<evidence type="ECO:0000256" key="5">
    <source>
        <dbReference type="SAM" id="MobiDB-lite"/>
    </source>
</evidence>
<name>A0A1C6VTJ8_9ACTN</name>
<dbReference type="PANTHER" id="PTHR30417">
    <property type="entry name" value="N-ACETYLMURAMOYL-L-ALANINE AMIDASE AMID"/>
    <property type="match status" value="1"/>
</dbReference>
<comment type="catalytic activity">
    <reaction evidence="1">
        <text>Hydrolyzes the link between N-acetylmuramoyl residues and L-amino acid residues in certain cell-wall glycopeptides.</text>
        <dbReference type="EC" id="3.5.1.28"/>
    </reaction>
</comment>
<evidence type="ECO:0000256" key="1">
    <source>
        <dbReference type="ARBA" id="ARBA00001561"/>
    </source>
</evidence>
<dbReference type="InterPro" id="IPR036505">
    <property type="entry name" value="Amidase/PGRP_sf"/>
</dbReference>
<dbReference type="GO" id="GO:0009254">
    <property type="term" value="P:peptidoglycan turnover"/>
    <property type="evidence" value="ECO:0007669"/>
    <property type="project" value="TreeGrafter"/>
</dbReference>
<dbReference type="GO" id="GO:0009253">
    <property type="term" value="P:peptidoglycan catabolic process"/>
    <property type="evidence" value="ECO:0007669"/>
    <property type="project" value="InterPro"/>
</dbReference>
<evidence type="ECO:0000313" key="8">
    <source>
        <dbReference type="Proteomes" id="UP000199343"/>
    </source>
</evidence>
<dbReference type="Pfam" id="PF01510">
    <property type="entry name" value="Amidase_2"/>
    <property type="match status" value="1"/>
</dbReference>
<evidence type="ECO:0000256" key="4">
    <source>
        <dbReference type="ARBA" id="ARBA00023316"/>
    </source>
</evidence>
<dbReference type="InterPro" id="IPR002502">
    <property type="entry name" value="Amidase_domain"/>
</dbReference>
<sequence>MQAERMTGLGRPPSATCPRRTRSVDRIARNGSGDNDTFGLSSHRPAMCSDVRRKEHSMALWTDLASWRGPTANRVPGGMVEVRGLVVHIADGTYEGTISHQRDPSTENSSHFIVSRDGDIAQMVDTADKAWTQKAGNGHWISVECSGFSVGSAHHASHPGWERLTDKQIAAIGRIFAKVHQECGAPLALTADPSGTGLGHHSMGGPAWGHDKCPGPPIIAQKPDILAAAEQAVSLSGPTPAPGLVVRRAAP</sequence>